<protein>
    <recommendedName>
        <fullName evidence="3">F-box domain-containing protein</fullName>
    </recommendedName>
</protein>
<proteinExistence type="predicted"/>
<sequence length="747" mass="87168">MSILFCFPNEILVEIFSYLDDPPKSKLKDYLFLCKKLYPVVAEAYYRKVIMSRNGYTLFTTGKIKPGSQAAALARQTRSLELLFGGLKPDSFDKLLTYFPNLEILGFDNINCARALSTKSAGQNQLRRIKRLEYEFINMDNPIENPNEAKKKSITNMFLQYRYRATLTHVILLYYGRIKDTDWDLFSYINSFRHLIHLELRDETKEAYNFFNILQYNPSLVSIRYFNLRKQDKVYLRQQVVSEEALAISASDSFDDNMDTIIYNEDLVEVDLALSTITKPYLGLILNHCQKLDKLMLAMFDEDLFAFIDRIDQKKFDKLLSKLTLANSSQLWAAPKRGVFNQRDKEKTLLDRLFSLAHKIRNKRPLTVTLTLIDSSDKTAGIKVTDNQSMFLSFSVMYDDIGHPPRPMTNARQEGLREMLEGIYGEIEFNDGRSSLNPHQRIEYDSGCMDDEYEHLSVPKSTPTQSGLEIVHHFSWKSARDCARVPFNLFKYALEHCPDLKSLDLRFGCHCGCIKVGHEGKDVDKTLREGHPYLLFSRGEYLHPEQLRLLSHYYPNIERIEAGNDGRLPLSLGHHVFDKATLDFTCFKNLKSIAIDIYMHKISSHSQEYQMLTEMKHIVHTIVRINYQKGPKSKKPLLFTIWQEDPYMAGRSHMFPVAHAQSGTLEELIEKHRRYLPCILVVDIYLERELESLVILHDEKVAIIQPYNERRTLEWTKNHSVRVHHDYFVNEYHMNIDHESRKKGKKK</sequence>
<organism evidence="1 2">
    <name type="scientific">Choanephora cucurbitarum</name>
    <dbReference type="NCBI Taxonomy" id="101091"/>
    <lineage>
        <taxon>Eukaryota</taxon>
        <taxon>Fungi</taxon>
        <taxon>Fungi incertae sedis</taxon>
        <taxon>Mucoromycota</taxon>
        <taxon>Mucoromycotina</taxon>
        <taxon>Mucoromycetes</taxon>
        <taxon>Mucorales</taxon>
        <taxon>Mucorineae</taxon>
        <taxon>Choanephoraceae</taxon>
        <taxon>Choanephoroideae</taxon>
        <taxon>Choanephora</taxon>
    </lineage>
</organism>
<dbReference type="EMBL" id="LUGH01000464">
    <property type="protein sequence ID" value="OBZ84829.1"/>
    <property type="molecule type" value="Genomic_DNA"/>
</dbReference>
<comment type="caution">
    <text evidence="1">The sequence shown here is derived from an EMBL/GenBank/DDBJ whole genome shotgun (WGS) entry which is preliminary data.</text>
</comment>
<dbReference type="Proteomes" id="UP000093000">
    <property type="component" value="Unassembled WGS sequence"/>
</dbReference>
<dbReference type="InParanoid" id="A0A1C7N879"/>
<gene>
    <name evidence="1" type="ORF">A0J61_07121</name>
</gene>
<keyword evidence="2" id="KW-1185">Reference proteome</keyword>
<dbReference type="AlphaFoldDB" id="A0A1C7N879"/>
<evidence type="ECO:0008006" key="3">
    <source>
        <dbReference type="Google" id="ProtNLM"/>
    </source>
</evidence>
<reference evidence="1 2" key="1">
    <citation type="submission" date="2016-03" db="EMBL/GenBank/DDBJ databases">
        <title>Choanephora cucurbitarum.</title>
        <authorList>
            <person name="Min B."/>
            <person name="Park H."/>
            <person name="Park J.-H."/>
            <person name="Shin H.-D."/>
            <person name="Choi I.-G."/>
        </authorList>
    </citation>
    <scope>NUCLEOTIDE SEQUENCE [LARGE SCALE GENOMIC DNA]</scope>
    <source>
        <strain evidence="1 2">KUS-F28377</strain>
    </source>
</reference>
<dbReference type="InterPro" id="IPR032675">
    <property type="entry name" value="LRR_dom_sf"/>
</dbReference>
<evidence type="ECO:0000313" key="1">
    <source>
        <dbReference type="EMBL" id="OBZ84829.1"/>
    </source>
</evidence>
<name>A0A1C7N879_9FUNG</name>
<accession>A0A1C7N879</accession>
<evidence type="ECO:0000313" key="2">
    <source>
        <dbReference type="Proteomes" id="UP000093000"/>
    </source>
</evidence>
<dbReference type="Gene3D" id="3.80.10.10">
    <property type="entry name" value="Ribonuclease Inhibitor"/>
    <property type="match status" value="1"/>
</dbReference>